<reference evidence="1 2" key="1">
    <citation type="journal article" date="2009" name="PLoS ONE">
        <title>The complete genome of Teredinibacter turnerae T7901: an intracellular endosymbiont of marine wood-boring bivalves (shipworms).</title>
        <authorList>
            <person name="Yang J.C."/>
            <person name="Madupu R."/>
            <person name="Durkin A.S."/>
            <person name="Ekborg N.A."/>
            <person name="Pedamallu C.S."/>
            <person name="Hostetler J.B."/>
            <person name="Radune D."/>
            <person name="Toms B.S."/>
            <person name="Henrissat B."/>
            <person name="Coutinho P.M."/>
            <person name="Schwarz S."/>
            <person name="Field L."/>
            <person name="Trindade-Silva A.E."/>
            <person name="Soares C.A.G."/>
            <person name="Elshahawi S."/>
            <person name="Hanora A."/>
            <person name="Schmidt E.W."/>
            <person name="Haygood M.G."/>
            <person name="Posfai J."/>
            <person name="Benner J."/>
            <person name="Madinger C."/>
            <person name="Nove J."/>
            <person name="Anton B."/>
            <person name="Chaudhary K."/>
            <person name="Foster J."/>
            <person name="Holman A."/>
            <person name="Kumar S."/>
            <person name="Lessard P.A."/>
            <person name="Luyten Y.A."/>
            <person name="Slatko B."/>
            <person name="Wood N."/>
            <person name="Wu B."/>
            <person name="Teplitski M."/>
            <person name="Mougous J.D."/>
            <person name="Ward N."/>
            <person name="Eisen J.A."/>
            <person name="Badger J.H."/>
            <person name="Distel D.L."/>
        </authorList>
    </citation>
    <scope>NUCLEOTIDE SEQUENCE [LARGE SCALE GENOMIC DNA]</scope>
    <source>
        <strain evidence="2">ATCC 39867 / T7901</strain>
    </source>
</reference>
<keyword evidence="2" id="KW-1185">Reference proteome</keyword>
<organism evidence="1 2">
    <name type="scientific">Teredinibacter turnerae (strain ATCC 39867 / T7901)</name>
    <dbReference type="NCBI Taxonomy" id="377629"/>
    <lineage>
        <taxon>Bacteria</taxon>
        <taxon>Pseudomonadati</taxon>
        <taxon>Pseudomonadota</taxon>
        <taxon>Gammaproteobacteria</taxon>
        <taxon>Cellvibrionales</taxon>
        <taxon>Cellvibrionaceae</taxon>
        <taxon>Teredinibacter</taxon>
    </lineage>
</organism>
<dbReference type="EMBL" id="CP001614">
    <property type="protein sequence ID" value="ACR14550.1"/>
    <property type="molecule type" value="Genomic_DNA"/>
</dbReference>
<gene>
    <name evidence="1" type="primary">ubiC</name>
    <name evidence="1" type="ordered locus">TERTU_4529</name>
</gene>
<dbReference type="GO" id="GO:0008813">
    <property type="term" value="F:chorismate lyase activity"/>
    <property type="evidence" value="ECO:0007669"/>
    <property type="project" value="UniProtKB-EC"/>
</dbReference>
<dbReference type="EC" id="4.1.3.40" evidence="1"/>
<dbReference type="AlphaFoldDB" id="C5BJP4"/>
<dbReference type="KEGG" id="ttu:TERTU_4529"/>
<accession>C5BJP4</accession>
<dbReference type="SUPFAM" id="SSF64288">
    <property type="entry name" value="Chorismate lyase-like"/>
    <property type="match status" value="1"/>
</dbReference>
<name>C5BJP4_TERTT</name>
<keyword evidence="1" id="KW-0456">Lyase</keyword>
<dbReference type="GeneID" id="58407729"/>
<dbReference type="Gene3D" id="3.40.1410.10">
    <property type="entry name" value="Chorismate lyase-like"/>
    <property type="match status" value="1"/>
</dbReference>
<dbReference type="RefSeq" id="WP_015820664.1">
    <property type="nucleotide sequence ID" value="NC_012997.1"/>
</dbReference>
<evidence type="ECO:0000313" key="2">
    <source>
        <dbReference type="Proteomes" id="UP000009080"/>
    </source>
</evidence>
<dbReference type="Pfam" id="PF01947">
    <property type="entry name" value="Rv2949c-like"/>
    <property type="match status" value="1"/>
</dbReference>
<evidence type="ECO:0000313" key="1">
    <source>
        <dbReference type="EMBL" id="ACR14550.1"/>
    </source>
</evidence>
<dbReference type="STRING" id="377629.TERTU_4529"/>
<dbReference type="eggNOG" id="COG3161">
    <property type="taxonomic scope" value="Bacteria"/>
</dbReference>
<dbReference type="HOGENOM" id="CLU_107938_0_0_6"/>
<dbReference type="InterPro" id="IPR028978">
    <property type="entry name" value="Chorismate_lyase_/UTRA_dom_sf"/>
</dbReference>
<protein>
    <submittedName>
        <fullName evidence="1">4-hydroxybenzoate synthetase</fullName>
        <ecNumber evidence="1">4.1.3.40</ecNumber>
    </submittedName>
</protein>
<dbReference type="InterPro" id="IPR002800">
    <property type="entry name" value="Rv2949c-like"/>
</dbReference>
<dbReference type="OrthoDB" id="6297849at2"/>
<proteinExistence type="predicted"/>
<sequence>MLHLYYDRHEETPFFGAFRSQGYLSEATIPGFNAEQLAMANLPPLLRTLLITDGTVTKSLEAFFWEPVTVDTILLETVTAARQVNWLEVTPGEEVLLREVQLRGTQSQRIYATAFSVVRLSVLAPEIREALTSGKVGIGVLIRDSGLESYREILDIKADNREFLLTAEKPDAPQAADIVSRTYRIIANHQPAILITENFPITHYTR</sequence>
<dbReference type="Proteomes" id="UP000009080">
    <property type="component" value="Chromosome"/>
</dbReference>